<dbReference type="FunFam" id="3.40.50.300:FF:003492">
    <property type="entry name" value="AGAP012735-PA"/>
    <property type="match status" value="1"/>
</dbReference>
<dbReference type="SUPFAM" id="SSF52540">
    <property type="entry name" value="P-loop containing nucleoside triphosphate hydrolases"/>
    <property type="match status" value="1"/>
</dbReference>
<dbReference type="InterPro" id="IPR027417">
    <property type="entry name" value="P-loop_NTPase"/>
</dbReference>
<organism evidence="6">
    <name type="scientific">Medioppia subpectinata</name>
    <dbReference type="NCBI Taxonomy" id="1979941"/>
    <lineage>
        <taxon>Eukaryota</taxon>
        <taxon>Metazoa</taxon>
        <taxon>Ecdysozoa</taxon>
        <taxon>Arthropoda</taxon>
        <taxon>Chelicerata</taxon>
        <taxon>Arachnida</taxon>
        <taxon>Acari</taxon>
        <taxon>Acariformes</taxon>
        <taxon>Sarcoptiformes</taxon>
        <taxon>Oribatida</taxon>
        <taxon>Brachypylina</taxon>
        <taxon>Oppioidea</taxon>
        <taxon>Oppiidae</taxon>
        <taxon>Medioppia</taxon>
    </lineage>
</organism>
<reference evidence="6" key="1">
    <citation type="submission" date="2020-11" db="EMBL/GenBank/DDBJ databases">
        <authorList>
            <person name="Tran Van P."/>
        </authorList>
    </citation>
    <scope>NUCLEOTIDE SEQUENCE</scope>
</reference>
<protein>
    <recommendedName>
        <fullName evidence="5">ABC transporter domain-containing protein</fullName>
    </recommendedName>
</protein>
<dbReference type="EMBL" id="OC864680">
    <property type="protein sequence ID" value="CAD7631871.1"/>
    <property type="molecule type" value="Genomic_DNA"/>
</dbReference>
<dbReference type="GO" id="GO:0012505">
    <property type="term" value="C:endomembrane system"/>
    <property type="evidence" value="ECO:0007669"/>
    <property type="project" value="UniProtKB-SubCell"/>
</dbReference>
<keyword evidence="4" id="KW-0067">ATP-binding</keyword>
<dbReference type="GO" id="GO:0016020">
    <property type="term" value="C:membrane"/>
    <property type="evidence" value="ECO:0007669"/>
    <property type="project" value="TreeGrafter"/>
</dbReference>
<keyword evidence="2" id="KW-0677">Repeat</keyword>
<dbReference type="Pfam" id="PF00005">
    <property type="entry name" value="ABC_tran"/>
    <property type="match status" value="1"/>
</dbReference>
<keyword evidence="7" id="KW-1185">Reference proteome</keyword>
<evidence type="ECO:0000259" key="5">
    <source>
        <dbReference type="Pfam" id="PF00005"/>
    </source>
</evidence>
<dbReference type="EMBL" id="CAJPIZ010010105">
    <property type="protein sequence ID" value="CAG2112301.1"/>
    <property type="molecule type" value="Genomic_DNA"/>
</dbReference>
<dbReference type="PANTHER" id="PTHR24223">
    <property type="entry name" value="ATP-BINDING CASSETTE SUB-FAMILY C"/>
    <property type="match status" value="1"/>
</dbReference>
<dbReference type="OrthoDB" id="6503007at2759"/>
<gene>
    <name evidence="6" type="ORF">OSB1V03_LOCUS12280</name>
</gene>
<keyword evidence="3" id="KW-0547">Nucleotide-binding</keyword>
<sequence length="120" mass="13446">MRCHEISEGGDNLSVGQKQLICLARALLRRTKILVLDEATAAVDMETDDLIQETIRNEFCLSTVVTIAHRLNTIIDYNKVLVMDKGMVAEFDSPHHLLSNTNSLLFNGQKSKSGLNLPWH</sequence>
<dbReference type="GO" id="GO:0042626">
    <property type="term" value="F:ATPase-coupled transmembrane transporter activity"/>
    <property type="evidence" value="ECO:0007669"/>
    <property type="project" value="TreeGrafter"/>
</dbReference>
<dbReference type="Proteomes" id="UP000759131">
    <property type="component" value="Unassembled WGS sequence"/>
</dbReference>
<dbReference type="PANTHER" id="PTHR24223:SF443">
    <property type="entry name" value="MULTIDRUG-RESISTANCE LIKE PROTEIN 1, ISOFORM I"/>
    <property type="match status" value="1"/>
</dbReference>
<evidence type="ECO:0000313" key="6">
    <source>
        <dbReference type="EMBL" id="CAD7631871.1"/>
    </source>
</evidence>
<feature type="domain" description="ABC transporter" evidence="5">
    <location>
        <begin position="6"/>
        <end position="41"/>
    </location>
</feature>
<name>A0A7R9Q4H8_9ACAR</name>
<evidence type="ECO:0000313" key="7">
    <source>
        <dbReference type="Proteomes" id="UP000759131"/>
    </source>
</evidence>
<dbReference type="GO" id="GO:0016887">
    <property type="term" value="F:ATP hydrolysis activity"/>
    <property type="evidence" value="ECO:0007669"/>
    <property type="project" value="InterPro"/>
</dbReference>
<dbReference type="GO" id="GO:0005524">
    <property type="term" value="F:ATP binding"/>
    <property type="evidence" value="ECO:0007669"/>
    <property type="project" value="UniProtKB-KW"/>
</dbReference>
<dbReference type="AlphaFoldDB" id="A0A7R9Q4H8"/>
<evidence type="ECO:0000256" key="2">
    <source>
        <dbReference type="ARBA" id="ARBA00022737"/>
    </source>
</evidence>
<evidence type="ECO:0000256" key="1">
    <source>
        <dbReference type="ARBA" id="ARBA00004127"/>
    </source>
</evidence>
<comment type="subcellular location">
    <subcellularLocation>
        <location evidence="1">Endomembrane system</location>
        <topology evidence="1">Multi-pass membrane protein</topology>
    </subcellularLocation>
</comment>
<evidence type="ECO:0000256" key="4">
    <source>
        <dbReference type="ARBA" id="ARBA00022840"/>
    </source>
</evidence>
<evidence type="ECO:0000256" key="3">
    <source>
        <dbReference type="ARBA" id="ARBA00022741"/>
    </source>
</evidence>
<dbReference type="InterPro" id="IPR003439">
    <property type="entry name" value="ABC_transporter-like_ATP-bd"/>
</dbReference>
<dbReference type="InterPro" id="IPR050173">
    <property type="entry name" value="ABC_transporter_C-like"/>
</dbReference>
<dbReference type="Gene3D" id="3.40.50.300">
    <property type="entry name" value="P-loop containing nucleotide triphosphate hydrolases"/>
    <property type="match status" value="1"/>
</dbReference>
<proteinExistence type="predicted"/>
<accession>A0A7R9Q4H8</accession>